<dbReference type="Gene3D" id="3.40.630.30">
    <property type="match status" value="1"/>
</dbReference>
<name>A0A926NHB1_9BACI</name>
<keyword evidence="2" id="KW-1185">Reference proteome</keyword>
<dbReference type="AlphaFoldDB" id="A0A926NHB1"/>
<reference evidence="1" key="1">
    <citation type="submission" date="2020-09" db="EMBL/GenBank/DDBJ databases">
        <title>A novel bacterium of genus Bacillus, isolated from South China Sea.</title>
        <authorList>
            <person name="Huang H."/>
            <person name="Mo K."/>
            <person name="Hu Y."/>
        </authorList>
    </citation>
    <scope>NUCLEOTIDE SEQUENCE</scope>
    <source>
        <strain evidence="1">IB182487</strain>
    </source>
</reference>
<dbReference type="Proteomes" id="UP000626844">
    <property type="component" value="Unassembled WGS sequence"/>
</dbReference>
<dbReference type="InterPro" id="IPR016181">
    <property type="entry name" value="Acyl_CoA_acyltransferase"/>
</dbReference>
<evidence type="ECO:0000313" key="1">
    <source>
        <dbReference type="EMBL" id="MBD1383459.1"/>
    </source>
</evidence>
<sequence length="145" mass="16263">MFYQLRQAEEKDVKSLQDFMKRAGVRTDGVEEIVDQFVLMEADEQQLVGCLGFEEIQDDNGLLRSLVVSDQLSQAHILSLFKSIQSIGKSKAIKKLYLIANKQSSVDFLQFIGFQPAESIPDEVSSHEHARESLQKDGATVMVLA</sequence>
<dbReference type="EMBL" id="JACXAI010000057">
    <property type="protein sequence ID" value="MBD1383459.1"/>
    <property type="molecule type" value="Genomic_DNA"/>
</dbReference>
<accession>A0A926NHB1</accession>
<organism evidence="1 2">
    <name type="scientific">Metabacillus arenae</name>
    <dbReference type="NCBI Taxonomy" id="2771434"/>
    <lineage>
        <taxon>Bacteria</taxon>
        <taxon>Bacillati</taxon>
        <taxon>Bacillota</taxon>
        <taxon>Bacilli</taxon>
        <taxon>Bacillales</taxon>
        <taxon>Bacillaceae</taxon>
        <taxon>Metabacillus</taxon>
    </lineage>
</organism>
<proteinExistence type="predicted"/>
<protein>
    <submittedName>
        <fullName evidence="1">Uncharacterized protein</fullName>
    </submittedName>
</protein>
<dbReference type="RefSeq" id="WP_191162652.1">
    <property type="nucleotide sequence ID" value="NZ_JACXAI010000057.1"/>
</dbReference>
<gene>
    <name evidence="1" type="ORF">IC621_25085</name>
</gene>
<comment type="caution">
    <text evidence="1">The sequence shown here is derived from an EMBL/GenBank/DDBJ whole genome shotgun (WGS) entry which is preliminary data.</text>
</comment>
<evidence type="ECO:0000313" key="2">
    <source>
        <dbReference type="Proteomes" id="UP000626844"/>
    </source>
</evidence>
<dbReference type="SUPFAM" id="SSF55729">
    <property type="entry name" value="Acyl-CoA N-acyltransferases (Nat)"/>
    <property type="match status" value="1"/>
</dbReference>